<dbReference type="InParanoid" id="A0A517SJP1"/>
<gene>
    <name evidence="1" type="ORF">Pan44_43940</name>
</gene>
<dbReference type="Proteomes" id="UP000315700">
    <property type="component" value="Chromosome"/>
</dbReference>
<dbReference type="AlphaFoldDB" id="A0A517SJP1"/>
<dbReference type="Pfam" id="PF06727">
    <property type="entry name" value="DUF1207"/>
    <property type="match status" value="1"/>
</dbReference>
<name>A0A517SJP1_9PLAN</name>
<proteinExistence type="predicted"/>
<dbReference type="KEGG" id="ccos:Pan44_43940"/>
<accession>A0A517SJP1</accession>
<dbReference type="EMBL" id="CP036271">
    <property type="protein sequence ID" value="QDT56341.1"/>
    <property type="molecule type" value="Genomic_DNA"/>
</dbReference>
<organism evidence="1 2">
    <name type="scientific">Caulifigura coniformis</name>
    <dbReference type="NCBI Taxonomy" id="2527983"/>
    <lineage>
        <taxon>Bacteria</taxon>
        <taxon>Pseudomonadati</taxon>
        <taxon>Planctomycetota</taxon>
        <taxon>Planctomycetia</taxon>
        <taxon>Planctomycetales</taxon>
        <taxon>Planctomycetaceae</taxon>
        <taxon>Caulifigura</taxon>
    </lineage>
</organism>
<dbReference type="InterPro" id="IPR009599">
    <property type="entry name" value="DUF1207"/>
</dbReference>
<reference evidence="1 2" key="1">
    <citation type="submission" date="2019-02" db="EMBL/GenBank/DDBJ databases">
        <title>Deep-cultivation of Planctomycetes and their phenomic and genomic characterization uncovers novel biology.</title>
        <authorList>
            <person name="Wiegand S."/>
            <person name="Jogler M."/>
            <person name="Boedeker C."/>
            <person name="Pinto D."/>
            <person name="Vollmers J."/>
            <person name="Rivas-Marin E."/>
            <person name="Kohn T."/>
            <person name="Peeters S.H."/>
            <person name="Heuer A."/>
            <person name="Rast P."/>
            <person name="Oberbeckmann S."/>
            <person name="Bunk B."/>
            <person name="Jeske O."/>
            <person name="Meyerdierks A."/>
            <person name="Storesund J.E."/>
            <person name="Kallscheuer N."/>
            <person name="Luecker S."/>
            <person name="Lage O.M."/>
            <person name="Pohl T."/>
            <person name="Merkel B.J."/>
            <person name="Hornburger P."/>
            <person name="Mueller R.-W."/>
            <person name="Bruemmer F."/>
            <person name="Labrenz M."/>
            <person name="Spormann A.M."/>
            <person name="Op den Camp H."/>
            <person name="Overmann J."/>
            <person name="Amann R."/>
            <person name="Jetten M.S.M."/>
            <person name="Mascher T."/>
            <person name="Medema M.H."/>
            <person name="Devos D.P."/>
            <person name="Kaster A.-K."/>
            <person name="Ovreas L."/>
            <person name="Rohde M."/>
            <person name="Galperin M.Y."/>
            <person name="Jogler C."/>
        </authorList>
    </citation>
    <scope>NUCLEOTIDE SEQUENCE [LARGE SCALE GENOMIC DNA]</scope>
    <source>
        <strain evidence="1 2">Pan44</strain>
    </source>
</reference>
<sequence>MLPKRGLCRLASAVSETILLQFRTWNYCPAVRSGPCENPAIGVGLRCWRTIAVIFAGLIFACPRQGSAQMPWSSTVEPPGDPWLVSAAPTRLDTAFPDEPAQDGWQVLPEGLMYRSYLAGEKEPRFQFVPLVEKDRGLIWEAALGGRAGILRYGNTDAVHPQGWQFDIEGAVLARVDPEEESDLEAADFRAGFLSTWRSGPDAFKAGYYHLSSHVGDEFLIKNPGFNRLNYVRDALIAGWTHDWTPDFQIYGEVAYAFNAEDGALPWEFQYGLQYSPIAPTGWDGAPFGGINIHTREDFDWETGVNVVAGWLWRGATSNHIFRVGLQFYHGPSIQYSFVDQKETLIGGGLWFDY</sequence>
<protein>
    <recommendedName>
        <fullName evidence="3">DUF1207 domain-containing protein</fullName>
    </recommendedName>
</protein>
<evidence type="ECO:0000313" key="1">
    <source>
        <dbReference type="EMBL" id="QDT56341.1"/>
    </source>
</evidence>
<evidence type="ECO:0000313" key="2">
    <source>
        <dbReference type="Proteomes" id="UP000315700"/>
    </source>
</evidence>
<keyword evidence="2" id="KW-1185">Reference proteome</keyword>
<evidence type="ECO:0008006" key="3">
    <source>
        <dbReference type="Google" id="ProtNLM"/>
    </source>
</evidence>